<dbReference type="EMBL" id="CP034328">
    <property type="protein sequence ID" value="AZL58953.1"/>
    <property type="molecule type" value="Genomic_DNA"/>
</dbReference>
<dbReference type="AlphaFoldDB" id="A0A3S8U5R5"/>
<feature type="transmembrane region" description="Helical" evidence="1">
    <location>
        <begin position="253"/>
        <end position="275"/>
    </location>
</feature>
<feature type="transmembrane region" description="Helical" evidence="1">
    <location>
        <begin position="356"/>
        <end position="375"/>
    </location>
</feature>
<feature type="transmembrane region" description="Helical" evidence="1">
    <location>
        <begin position="175"/>
        <end position="193"/>
    </location>
</feature>
<feature type="transmembrane region" description="Helical" evidence="1">
    <location>
        <begin position="104"/>
        <end position="124"/>
    </location>
</feature>
<feature type="transmembrane region" description="Helical" evidence="1">
    <location>
        <begin position="213"/>
        <end position="232"/>
    </location>
</feature>
<organism evidence="2 3">
    <name type="scientific">Tabrizicola piscis</name>
    <dbReference type="NCBI Taxonomy" id="2494374"/>
    <lineage>
        <taxon>Bacteria</taxon>
        <taxon>Pseudomonadati</taxon>
        <taxon>Pseudomonadota</taxon>
        <taxon>Alphaproteobacteria</taxon>
        <taxon>Rhodobacterales</taxon>
        <taxon>Paracoccaceae</taxon>
        <taxon>Tabrizicola</taxon>
    </lineage>
</organism>
<dbReference type="KEGG" id="taw:EI545_08925"/>
<feature type="transmembrane region" description="Helical" evidence="1">
    <location>
        <begin position="295"/>
        <end position="312"/>
    </location>
</feature>
<name>A0A3S8U5R5_9RHOB</name>
<feature type="transmembrane region" description="Helical" evidence="1">
    <location>
        <begin position="387"/>
        <end position="408"/>
    </location>
</feature>
<sequence length="489" mass="53104">MPRPIILNGVPSSLAADAWWLSAIPDDPGLPPTTRAPSGSLPRGLACLMLVLLADLLFWRAELGMSAALFAAAIFAVVILDKAMCNWQRPAVLLTLAALPVFHHMQPLSFAFLTVGLVTALVWAHHPDAMRGTIARSTVRFLSRLPWEWVIRLNPVRPQAMAAEIGQLRGHLRNWGFPVGGGLVILTLLMEANPVLSSFLTPDLDLAEGVRRLVFWAGIALLVAPFLVPLPLEMDGPRRELVLPSLGLNSGSVIRALFVFNLLIAIQSVTDLSILLGGATLPPGMTLAEFAHRGAYPLLATAILAGAFALAARPFLGSYRLIRPLLLLWLGQNVILCAAAAIRLELYIESFSLTYLRLYALIWMALVAAGLGLIFWQVLRGRPNGWLLLRSVALGAAVLYACCFVNFAQIIAAQNLRKLDPDRTYLCALGPLAAGPILESGLGTIRDGSLFLGDCRMGLPRTGGWREWGFRTWAASRYVQRVATAESPR</sequence>
<evidence type="ECO:0000313" key="2">
    <source>
        <dbReference type="EMBL" id="AZL58953.1"/>
    </source>
</evidence>
<dbReference type="Proteomes" id="UP000282002">
    <property type="component" value="Chromosome"/>
</dbReference>
<feature type="transmembrane region" description="Helical" evidence="1">
    <location>
        <begin position="66"/>
        <end position="84"/>
    </location>
</feature>
<gene>
    <name evidence="2" type="ORF">EI545_08925</name>
</gene>
<protein>
    <submittedName>
        <fullName evidence="2">DUF4173 domain-containing protein</fullName>
    </submittedName>
</protein>
<dbReference type="Pfam" id="PF13687">
    <property type="entry name" value="DUF4153"/>
    <property type="match status" value="1"/>
</dbReference>
<accession>A0A3S8U5R5</accession>
<dbReference type="OrthoDB" id="7280060at2"/>
<evidence type="ECO:0000313" key="3">
    <source>
        <dbReference type="Proteomes" id="UP000282002"/>
    </source>
</evidence>
<keyword evidence="1" id="KW-0812">Transmembrane</keyword>
<feature type="transmembrane region" description="Helical" evidence="1">
    <location>
        <begin position="324"/>
        <end position="344"/>
    </location>
</feature>
<proteinExistence type="predicted"/>
<keyword evidence="1" id="KW-1133">Transmembrane helix</keyword>
<evidence type="ECO:0000256" key="1">
    <source>
        <dbReference type="SAM" id="Phobius"/>
    </source>
</evidence>
<keyword evidence="3" id="KW-1185">Reference proteome</keyword>
<dbReference type="InterPro" id="IPR025291">
    <property type="entry name" value="DUF4153"/>
</dbReference>
<keyword evidence="1" id="KW-0472">Membrane</keyword>
<reference evidence="2 3" key="1">
    <citation type="submission" date="2018-12" db="EMBL/GenBank/DDBJ databases">
        <title>Complete genome sequencing of Tabrizicola sp. K13M18.</title>
        <authorList>
            <person name="Bae J.-W."/>
        </authorList>
    </citation>
    <scope>NUCLEOTIDE SEQUENCE [LARGE SCALE GENOMIC DNA]</scope>
    <source>
        <strain evidence="2 3">K13M18</strain>
    </source>
</reference>